<dbReference type="SMART" id="SM00248">
    <property type="entry name" value="ANK"/>
    <property type="match status" value="5"/>
</dbReference>
<feature type="compositionally biased region" description="Low complexity" evidence="2">
    <location>
        <begin position="1130"/>
        <end position="1142"/>
    </location>
</feature>
<feature type="compositionally biased region" description="Pro residues" evidence="2">
    <location>
        <begin position="699"/>
        <end position="717"/>
    </location>
</feature>
<keyword evidence="5" id="KW-1185">Reference proteome</keyword>
<dbReference type="InterPro" id="IPR002110">
    <property type="entry name" value="Ankyrin_rpt"/>
</dbReference>
<dbReference type="Gene3D" id="2.30.42.10">
    <property type="match status" value="1"/>
</dbReference>
<dbReference type="SUPFAM" id="SSF48403">
    <property type="entry name" value="Ankyrin repeat"/>
    <property type="match status" value="1"/>
</dbReference>
<comment type="caution">
    <text evidence="4">The sequence shown here is derived from an EMBL/GenBank/DDBJ whole genome shotgun (WGS) entry which is preliminary data.</text>
</comment>
<gene>
    <name evidence="4" type="ORF">D915_002435</name>
</gene>
<dbReference type="AlphaFoldDB" id="A0A4E0S320"/>
<evidence type="ECO:0000256" key="2">
    <source>
        <dbReference type="SAM" id="MobiDB-lite"/>
    </source>
</evidence>
<organism evidence="4 5">
    <name type="scientific">Fasciola hepatica</name>
    <name type="common">Liver fluke</name>
    <dbReference type="NCBI Taxonomy" id="6192"/>
    <lineage>
        <taxon>Eukaryota</taxon>
        <taxon>Metazoa</taxon>
        <taxon>Spiralia</taxon>
        <taxon>Lophotrochozoa</taxon>
        <taxon>Platyhelminthes</taxon>
        <taxon>Trematoda</taxon>
        <taxon>Digenea</taxon>
        <taxon>Plagiorchiida</taxon>
        <taxon>Echinostomata</taxon>
        <taxon>Echinostomatoidea</taxon>
        <taxon>Fasciolidae</taxon>
        <taxon>Fasciola</taxon>
    </lineage>
</organism>
<feature type="region of interest" description="Disordered" evidence="2">
    <location>
        <begin position="926"/>
        <end position="975"/>
    </location>
</feature>
<feature type="region of interest" description="Disordered" evidence="2">
    <location>
        <begin position="364"/>
        <end position="397"/>
    </location>
</feature>
<dbReference type="PROSITE" id="PS50297">
    <property type="entry name" value="ANK_REP_REGION"/>
    <property type="match status" value="3"/>
</dbReference>
<sequence length="1142" mass="123583">MCDSDSGLSISMNGSQNDAPCQSVIFIRLTCPELELESVHNFSPTDVIMDIKMNIINSIEKPLKDKWNYGLFLPPSKGKAGKFLQEDRMLKEYPFDSSVGHLESNLKNFLDCIKSGDVDRVSKWLNKGLDPNFQWKDGGETPLTLAVKSDKPREMIMALVAGGAHLDYRAADTMTPLHRAAALGNYEAIKVLLDLGQSPNTRDQFELTPLYYAVLNDTVALCVERLLFDHSVLGKSDEAGLQEIHQACRFGRVQHLETLLAYGADINSQTAKNGNTPLHICAFTGQESCARLLLFRGADRTLLNRAGHTAHQQAVLVENTVVADLIRTFQAKDVVPLRVNPKRNERRRSVQRIRPQQRCASLGRLPDYEKVSDSRPTNNGYEDRDNTNGSDHSNVADYGDYRMTSSISGYCLDTMLLEDDHCGIHASNSFTSATSQLQMLLSGQGSILDLDTSNLPRVVVLQKGPRGFGFVVRGRRGVPGEFQPTLEVPGLQYLEKVEAGSAADRAGLKSGDFILEVNGTNVSTMSHEAVVQLIRNSGETLGLKVITVPVTLHSSMSSMTSLDQTQSVGTIRLSNGHSCQRPSNELDCASVYSTSTNGTVRSGIFGQRNQISEATDSVNSLVRSNGANLSDGRSSRPLFNLKTSTPSTSSAQLKSSVIPPPPPQKSPGFSRASLTSPLSTPSMSPSPTQPISPKQLSPVVPPKPPTLKSPPPPPPLMPSVSSSCGTSTLSPKDLEKQSSPSIKLNQASGENQILTTFFTKCKRHSFHYAPSKTTYQCSKVLIDVHLRNVPLKNTPGSLINSNSLGFKPSSAQLPPAPPPVPSSSVSELATPTVPSASLLPPPMLLNRDSDTKSAAAFHNSSTDGFEEDLPLPPPPDKCNGPQSPLARATCPLMQSLLNRVNNAGLDGPGSFVDHLREAVERRRQKIEMNYSEEDEFDDDDTSRSTYGKPSKAQNSTFYTAASQPSTPIPSTPPKPNHLADMTISNRTTSRVLVSSVPPENSFKAAAEKFHAKALARTMGLSNTIPPPDNFKDSSTPQPELSRPLVESEKPPIVSSILRNEGPKYAGSNLGRINGASKIFYANGTKNQTSEQASSGDHGCHSIMNIRSSFEKPAAFSSNGSSVIPPPPPLFSLSSSNNLRKGR</sequence>
<dbReference type="Proteomes" id="UP000230066">
    <property type="component" value="Unassembled WGS sequence"/>
</dbReference>
<dbReference type="InterPro" id="IPR036034">
    <property type="entry name" value="PDZ_sf"/>
</dbReference>
<feature type="compositionally biased region" description="Acidic residues" evidence="2">
    <location>
        <begin position="930"/>
        <end position="940"/>
    </location>
</feature>
<feature type="region of interest" description="Disordered" evidence="2">
    <location>
        <begin position="1019"/>
        <end position="1049"/>
    </location>
</feature>
<dbReference type="InterPro" id="IPR051569">
    <property type="entry name" value="SHANK"/>
</dbReference>
<dbReference type="PANTHER" id="PTHR24135">
    <property type="entry name" value="SH3 AND MULTIPLE ANKYRIN REPEAT DOMAINS PROTEIN"/>
    <property type="match status" value="1"/>
</dbReference>
<dbReference type="CDD" id="cd06746">
    <property type="entry name" value="PDZ_SHANK1_3-like"/>
    <property type="match status" value="1"/>
</dbReference>
<feature type="region of interest" description="Disordered" evidence="2">
    <location>
        <begin position="809"/>
        <end position="870"/>
    </location>
</feature>
<protein>
    <submittedName>
        <fullName evidence="4">SH3 and multiple ankyrin repeat domains protein 3</fullName>
    </submittedName>
</protein>
<dbReference type="SUPFAM" id="SSF50156">
    <property type="entry name" value="PDZ domain-like"/>
    <property type="match status" value="1"/>
</dbReference>
<feature type="repeat" description="ANK" evidence="1">
    <location>
        <begin position="138"/>
        <end position="171"/>
    </location>
</feature>
<evidence type="ECO:0000256" key="1">
    <source>
        <dbReference type="PROSITE-ProRule" id="PRU00023"/>
    </source>
</evidence>
<feature type="compositionally biased region" description="Polar residues" evidence="2">
    <location>
        <begin position="641"/>
        <end position="655"/>
    </location>
</feature>
<evidence type="ECO:0000313" key="5">
    <source>
        <dbReference type="Proteomes" id="UP000230066"/>
    </source>
</evidence>
<feature type="repeat" description="ANK" evidence="1">
    <location>
        <begin position="239"/>
        <end position="271"/>
    </location>
</feature>
<dbReference type="PROSITE" id="PS50088">
    <property type="entry name" value="ANK_REPEAT"/>
    <property type="match status" value="4"/>
</dbReference>
<feature type="region of interest" description="Disordered" evidence="2">
    <location>
        <begin position="625"/>
        <end position="741"/>
    </location>
</feature>
<dbReference type="SMART" id="SM00228">
    <property type="entry name" value="PDZ"/>
    <property type="match status" value="1"/>
</dbReference>
<accession>A0A4E0S320</accession>
<evidence type="ECO:0000259" key="3">
    <source>
        <dbReference type="PROSITE" id="PS50106"/>
    </source>
</evidence>
<dbReference type="Gene3D" id="1.25.40.20">
    <property type="entry name" value="Ankyrin repeat-containing domain"/>
    <property type="match status" value="2"/>
</dbReference>
<dbReference type="PROSITE" id="PS50106">
    <property type="entry name" value="PDZ"/>
    <property type="match status" value="1"/>
</dbReference>
<feature type="repeat" description="ANK" evidence="1">
    <location>
        <begin position="172"/>
        <end position="204"/>
    </location>
</feature>
<dbReference type="Pfam" id="PF00595">
    <property type="entry name" value="PDZ"/>
    <property type="match status" value="1"/>
</dbReference>
<dbReference type="PANTHER" id="PTHR24135:SF28">
    <property type="entry name" value="LD13733P"/>
    <property type="match status" value="1"/>
</dbReference>
<dbReference type="GO" id="GO:0043197">
    <property type="term" value="C:dendritic spine"/>
    <property type="evidence" value="ECO:0007669"/>
    <property type="project" value="TreeGrafter"/>
</dbReference>
<dbReference type="GO" id="GO:0035255">
    <property type="term" value="F:ionotropic glutamate receptor binding"/>
    <property type="evidence" value="ECO:0007669"/>
    <property type="project" value="TreeGrafter"/>
</dbReference>
<name>A0A4E0S320_FASHE</name>
<feature type="repeat" description="ANK" evidence="1">
    <location>
        <begin position="273"/>
        <end position="305"/>
    </location>
</feature>
<dbReference type="InterPro" id="IPR036770">
    <property type="entry name" value="Ankyrin_rpt-contain_sf"/>
</dbReference>
<feature type="compositionally biased region" description="Polar residues" evidence="2">
    <location>
        <begin position="943"/>
        <end position="958"/>
    </location>
</feature>
<evidence type="ECO:0000313" key="4">
    <source>
        <dbReference type="EMBL" id="THD26750.1"/>
    </source>
</evidence>
<dbReference type="Pfam" id="PF13637">
    <property type="entry name" value="Ank_4"/>
    <property type="match status" value="1"/>
</dbReference>
<reference evidence="4" key="1">
    <citation type="submission" date="2019-03" db="EMBL/GenBank/DDBJ databases">
        <title>Improved annotation for the trematode Fasciola hepatica.</title>
        <authorList>
            <person name="Choi Y.-J."/>
            <person name="Martin J."/>
            <person name="Mitreva M."/>
        </authorList>
    </citation>
    <scope>NUCLEOTIDE SEQUENCE [LARGE SCALE GENOMIC DNA]</scope>
</reference>
<feature type="compositionally biased region" description="Pro residues" evidence="2">
    <location>
        <begin position="966"/>
        <end position="975"/>
    </location>
</feature>
<dbReference type="GO" id="GO:0014069">
    <property type="term" value="C:postsynaptic density"/>
    <property type="evidence" value="ECO:0007669"/>
    <property type="project" value="TreeGrafter"/>
</dbReference>
<dbReference type="EMBL" id="JXXN02000638">
    <property type="protein sequence ID" value="THD26750.1"/>
    <property type="molecule type" value="Genomic_DNA"/>
</dbReference>
<keyword evidence="1" id="KW-0040">ANK repeat</keyword>
<proteinExistence type="predicted"/>
<dbReference type="GO" id="GO:0045211">
    <property type="term" value="C:postsynaptic membrane"/>
    <property type="evidence" value="ECO:0007669"/>
    <property type="project" value="TreeGrafter"/>
</dbReference>
<feature type="domain" description="PDZ" evidence="3">
    <location>
        <begin position="458"/>
        <end position="549"/>
    </location>
</feature>
<feature type="compositionally biased region" description="Low complexity" evidence="2">
    <location>
        <begin position="673"/>
        <end position="698"/>
    </location>
</feature>
<dbReference type="GO" id="GO:0030160">
    <property type="term" value="F:synaptic receptor adaptor activity"/>
    <property type="evidence" value="ECO:0007669"/>
    <property type="project" value="TreeGrafter"/>
</dbReference>
<dbReference type="InterPro" id="IPR001478">
    <property type="entry name" value="PDZ"/>
</dbReference>
<dbReference type="Gene3D" id="3.10.20.90">
    <property type="entry name" value="Phosphatidylinositol 3-kinase Catalytic Subunit, Chain A, domain 1"/>
    <property type="match status" value="1"/>
</dbReference>
<feature type="region of interest" description="Disordered" evidence="2">
    <location>
        <begin position="1113"/>
        <end position="1142"/>
    </location>
</feature>
<feature type="compositionally biased region" description="Low complexity" evidence="2">
    <location>
        <begin position="718"/>
        <end position="730"/>
    </location>
</feature>
<dbReference type="Pfam" id="PF12796">
    <property type="entry name" value="Ank_2"/>
    <property type="match status" value="1"/>
</dbReference>